<evidence type="ECO:0000256" key="5">
    <source>
        <dbReference type="ARBA" id="ARBA00022605"/>
    </source>
</evidence>
<comment type="caution">
    <text evidence="13">The sequence shown here is derived from an EMBL/GenBank/DDBJ whole genome shotgun (WGS) entry which is preliminary data.</text>
</comment>
<evidence type="ECO:0000256" key="2">
    <source>
        <dbReference type="ARBA" id="ARBA00005135"/>
    </source>
</evidence>
<dbReference type="NCBIfam" id="TIGR01488">
    <property type="entry name" value="HAD-SF-IB"/>
    <property type="match status" value="1"/>
</dbReference>
<evidence type="ECO:0000256" key="4">
    <source>
        <dbReference type="ARBA" id="ARBA00012640"/>
    </source>
</evidence>
<evidence type="ECO:0000256" key="3">
    <source>
        <dbReference type="ARBA" id="ARBA00009184"/>
    </source>
</evidence>
<dbReference type="SFLD" id="SFLDS00003">
    <property type="entry name" value="Haloacid_Dehalogenase"/>
    <property type="match status" value="1"/>
</dbReference>
<dbReference type="GO" id="GO:0006564">
    <property type="term" value="P:L-serine biosynthetic process"/>
    <property type="evidence" value="ECO:0007669"/>
    <property type="project" value="UniProtKB-KW"/>
</dbReference>
<feature type="active site" description="Nucleophile" evidence="11">
    <location>
        <position position="202"/>
    </location>
</feature>
<dbReference type="PROSITE" id="PS51671">
    <property type="entry name" value="ACT"/>
    <property type="match status" value="2"/>
</dbReference>
<dbReference type="GO" id="GO:0036424">
    <property type="term" value="F:L-phosphoserine phosphatase activity"/>
    <property type="evidence" value="ECO:0007669"/>
    <property type="project" value="InterPro"/>
</dbReference>
<dbReference type="Gene3D" id="3.30.70.260">
    <property type="match status" value="2"/>
</dbReference>
<dbReference type="InterPro" id="IPR050582">
    <property type="entry name" value="HAD-like_SerB"/>
</dbReference>
<dbReference type="SFLD" id="SFLDG01129">
    <property type="entry name" value="C1.5:_HAD__Beta-PGM__Phosphata"/>
    <property type="match status" value="1"/>
</dbReference>
<feature type="domain" description="ACT" evidence="12">
    <location>
        <begin position="115"/>
        <end position="187"/>
    </location>
</feature>
<comment type="cofactor">
    <cofactor evidence="1">
        <name>Mg(2+)</name>
        <dbReference type="ChEBI" id="CHEBI:18420"/>
    </cofactor>
</comment>
<accession>A0A7J3M1J3</accession>
<keyword evidence="8" id="KW-0460">Magnesium</keyword>
<evidence type="ECO:0000256" key="11">
    <source>
        <dbReference type="PIRSR" id="PIRSR604469-1"/>
    </source>
</evidence>
<dbReference type="AlphaFoldDB" id="A0A7J3M1J3"/>
<comment type="pathway">
    <text evidence="2">Amino-acid biosynthesis; L-serine biosynthesis; L-serine from 3-phospho-D-glycerate: step 3/3.</text>
</comment>
<dbReference type="InterPro" id="IPR045865">
    <property type="entry name" value="ACT-like_dom_sf"/>
</dbReference>
<keyword evidence="7 13" id="KW-0378">Hydrolase</keyword>
<evidence type="ECO:0000256" key="10">
    <source>
        <dbReference type="ARBA" id="ARBA00031693"/>
    </source>
</evidence>
<dbReference type="EMBL" id="DSYZ01000068">
    <property type="protein sequence ID" value="HGT82659.1"/>
    <property type="molecule type" value="Genomic_DNA"/>
</dbReference>
<dbReference type="InterPro" id="IPR036412">
    <property type="entry name" value="HAD-like_sf"/>
</dbReference>
<dbReference type="NCBIfam" id="TIGR00338">
    <property type="entry name" value="serB"/>
    <property type="match status" value="1"/>
</dbReference>
<feature type="active site" description="Proton donor" evidence="11">
    <location>
        <position position="204"/>
    </location>
</feature>
<dbReference type="Pfam" id="PF12710">
    <property type="entry name" value="HAD"/>
    <property type="match status" value="1"/>
</dbReference>
<dbReference type="SFLD" id="SFLDG01136">
    <property type="entry name" value="C1.6:_Phosphoserine_Phosphatas"/>
    <property type="match status" value="1"/>
</dbReference>
<sequence>MLELSFSEDKLTEKEFAKFLKNCENGVVLIALSVYGEDKPGIVHAVAEALSSCDANIVDIEQTVLQGIFAMFIVAEAEELKCVEEKLREVANSLNLKISLNPFERKEGKKRNLFLVNVLGKDRVGIVRDITAIFLRFGINIERTSLTARDKLIVIEFLVDIGDADLQKLRKELLKEGERLGLDIVVMDYETAMKEKKLVVFDLDSTLIEVEIIDELAKEAGVQKEVEELTRKAMNGELTFKEALVERVKLLEGLPVEVLEKIYSRIEFTEGAKELISSLKRAGYKVALVSGSFTYFTKRIKEELGLDYAFGNELEIVNGKLTGKLKGKIIDAEEKARIIEEIAMKEGISMDKVVAVGDGANDRLMIEKAGLGIAFNAKAILKEIADGSISKTNLIGIAGILKLPSEFTRRV</sequence>
<dbReference type="GO" id="GO:0000287">
    <property type="term" value="F:magnesium ion binding"/>
    <property type="evidence" value="ECO:0007669"/>
    <property type="project" value="TreeGrafter"/>
</dbReference>
<comment type="similarity">
    <text evidence="3">Belongs to the HAD-like hydrolase superfamily. SerB family.</text>
</comment>
<keyword evidence="9" id="KW-0718">Serine biosynthesis</keyword>
<gene>
    <name evidence="13" type="primary">serB</name>
    <name evidence="13" type="ORF">ENT52_02920</name>
</gene>
<evidence type="ECO:0000256" key="9">
    <source>
        <dbReference type="ARBA" id="ARBA00023299"/>
    </source>
</evidence>
<dbReference type="SFLD" id="SFLDF00029">
    <property type="entry name" value="phosphoserine_phosphatase"/>
    <property type="match status" value="1"/>
</dbReference>
<organism evidence="13">
    <name type="scientific">Archaeoglobus fulgidus</name>
    <dbReference type="NCBI Taxonomy" id="2234"/>
    <lineage>
        <taxon>Archaea</taxon>
        <taxon>Methanobacteriati</taxon>
        <taxon>Methanobacteriota</taxon>
        <taxon>Archaeoglobi</taxon>
        <taxon>Archaeoglobales</taxon>
        <taxon>Archaeoglobaceae</taxon>
        <taxon>Archaeoglobus</taxon>
    </lineage>
</organism>
<evidence type="ECO:0000313" key="13">
    <source>
        <dbReference type="EMBL" id="HGT82659.1"/>
    </source>
</evidence>
<evidence type="ECO:0000256" key="6">
    <source>
        <dbReference type="ARBA" id="ARBA00022723"/>
    </source>
</evidence>
<dbReference type="SFLD" id="SFLDG01137">
    <property type="entry name" value="C1.6.1:_Phosphoserine_Phosphat"/>
    <property type="match status" value="1"/>
</dbReference>
<name>A0A7J3M1J3_ARCFL</name>
<evidence type="ECO:0000256" key="1">
    <source>
        <dbReference type="ARBA" id="ARBA00001946"/>
    </source>
</evidence>
<evidence type="ECO:0000259" key="12">
    <source>
        <dbReference type="PROSITE" id="PS51671"/>
    </source>
</evidence>
<keyword evidence="6" id="KW-0479">Metal-binding</keyword>
<proteinExistence type="inferred from homology"/>
<reference evidence="13" key="1">
    <citation type="journal article" date="2020" name="mSystems">
        <title>Genome- and Community-Level Interaction Insights into Carbon Utilization and Element Cycling Functions of Hydrothermarchaeota in Hydrothermal Sediment.</title>
        <authorList>
            <person name="Zhou Z."/>
            <person name="Liu Y."/>
            <person name="Xu W."/>
            <person name="Pan J."/>
            <person name="Luo Z.H."/>
            <person name="Li M."/>
        </authorList>
    </citation>
    <scope>NUCLEOTIDE SEQUENCE [LARGE SCALE GENOMIC DNA]</scope>
    <source>
        <strain evidence="13">SpSt-587</strain>
    </source>
</reference>
<dbReference type="EC" id="3.1.3.3" evidence="4"/>
<dbReference type="GO" id="GO:0005737">
    <property type="term" value="C:cytoplasm"/>
    <property type="evidence" value="ECO:0007669"/>
    <property type="project" value="TreeGrafter"/>
</dbReference>
<protein>
    <recommendedName>
        <fullName evidence="4">phosphoserine phosphatase</fullName>
        <ecNumber evidence="4">3.1.3.3</ecNumber>
    </recommendedName>
    <alternativeName>
        <fullName evidence="10">O-phosphoserine phosphohydrolase</fullName>
    </alternativeName>
</protein>
<dbReference type="InterPro" id="IPR004469">
    <property type="entry name" value="PSP"/>
</dbReference>
<dbReference type="InterPro" id="IPR023214">
    <property type="entry name" value="HAD_sf"/>
</dbReference>
<keyword evidence="5" id="KW-0028">Amino-acid biosynthesis</keyword>
<dbReference type="UniPathway" id="UPA00135">
    <property type="reaction ID" value="UER00198"/>
</dbReference>
<dbReference type="InterPro" id="IPR002912">
    <property type="entry name" value="ACT_dom"/>
</dbReference>
<dbReference type="CDD" id="cd07500">
    <property type="entry name" value="HAD_PSP"/>
    <property type="match status" value="1"/>
</dbReference>
<evidence type="ECO:0000256" key="8">
    <source>
        <dbReference type="ARBA" id="ARBA00022842"/>
    </source>
</evidence>
<dbReference type="SUPFAM" id="SSF56784">
    <property type="entry name" value="HAD-like"/>
    <property type="match status" value="1"/>
</dbReference>
<dbReference type="Gene3D" id="3.40.50.1000">
    <property type="entry name" value="HAD superfamily/HAD-like"/>
    <property type="match status" value="1"/>
</dbReference>
<dbReference type="PANTHER" id="PTHR43344">
    <property type="entry name" value="PHOSPHOSERINE PHOSPHATASE"/>
    <property type="match status" value="1"/>
</dbReference>
<feature type="domain" description="ACT" evidence="12">
    <location>
        <begin position="31"/>
        <end position="101"/>
    </location>
</feature>
<dbReference type="PANTHER" id="PTHR43344:SF2">
    <property type="entry name" value="PHOSPHOSERINE PHOSPHATASE"/>
    <property type="match status" value="1"/>
</dbReference>
<dbReference type="Pfam" id="PF13740">
    <property type="entry name" value="ACT_6"/>
    <property type="match status" value="2"/>
</dbReference>
<evidence type="ECO:0000256" key="7">
    <source>
        <dbReference type="ARBA" id="ARBA00022801"/>
    </source>
</evidence>
<dbReference type="SUPFAM" id="SSF55021">
    <property type="entry name" value="ACT-like"/>
    <property type="match status" value="2"/>
</dbReference>